<evidence type="ECO:0000256" key="3">
    <source>
        <dbReference type="RuleBase" id="RU369044"/>
    </source>
</evidence>
<reference evidence="4" key="1">
    <citation type="submission" date="2018-05" db="EMBL/GenBank/DDBJ databases">
        <title>Whole genome of Theropithecus gelada.</title>
        <authorList>
            <person name="Chiou K.L."/>
            <person name="Snyder-Mackler N."/>
        </authorList>
    </citation>
    <scope>NUCLEOTIDE SEQUENCE [LARGE SCALE GENOMIC DNA]</scope>
</reference>
<protein>
    <recommendedName>
        <fullName evidence="3">Keratin-associated protein</fullName>
    </recommendedName>
</protein>
<proteinExistence type="inferred from homology"/>
<sequence>IAYNSSPGNFSCSCVGYLRYPDSSCASFYPSNLVHSTDLCSLTTCQLGSSLYSGFLETCPEPTRCQMSCVVSTP</sequence>
<keyword evidence="5" id="KW-1185">Reference proteome</keyword>
<dbReference type="Pfam" id="PF05287">
    <property type="entry name" value="PMG"/>
    <property type="match status" value="1"/>
</dbReference>
<dbReference type="Ensembl" id="ENSTGET00000041294.1">
    <property type="protein sequence ID" value="ENSTGEP00000034792.1"/>
    <property type="gene ID" value="ENSTGEG00000027735.1"/>
</dbReference>
<comment type="function">
    <text evidence="1 3">In the hair cortex, hair keratin intermediate filaments are embedded in an interfilamentous matrix, consisting of hair keratin-associated proteins (KRTAP), which are essential for the formation of a rigid and resistant hair shaft through their extensive disulfide bond cross-linking with abundant cysteine residues of hair keratins. The matrix proteins include the high-sulfur and high-glycine-tyrosine keratins.</text>
</comment>
<dbReference type="Proteomes" id="UP000694411">
    <property type="component" value="Chromosome 3"/>
</dbReference>
<dbReference type="GO" id="GO:0005829">
    <property type="term" value="C:cytosol"/>
    <property type="evidence" value="ECO:0007669"/>
    <property type="project" value="UniProtKB-ARBA"/>
</dbReference>
<accession>A0A8D2GCG4</accession>
<evidence type="ECO:0000256" key="2">
    <source>
        <dbReference type="ARBA" id="ARBA00022744"/>
    </source>
</evidence>
<dbReference type="GO" id="GO:0045095">
    <property type="term" value="C:keratin filament"/>
    <property type="evidence" value="ECO:0007669"/>
    <property type="project" value="UniProtKB-UniRule"/>
</dbReference>
<dbReference type="InterPro" id="IPR007951">
    <property type="entry name" value="KRTAP_PMG"/>
</dbReference>
<keyword evidence="2 3" id="KW-0416">Keratin</keyword>
<comment type="similarity">
    <text evidence="3">Belongs to the PMG family.</text>
</comment>
<dbReference type="AlphaFoldDB" id="A0A8D2GCG4"/>
<name>A0A8D2GCG4_THEGE</name>
<reference evidence="4" key="2">
    <citation type="submission" date="2025-08" db="UniProtKB">
        <authorList>
            <consortium name="Ensembl"/>
        </authorList>
    </citation>
    <scope>IDENTIFICATION</scope>
</reference>
<reference evidence="4" key="3">
    <citation type="submission" date="2025-09" db="UniProtKB">
        <authorList>
            <consortium name="Ensembl"/>
        </authorList>
    </citation>
    <scope>IDENTIFICATION</scope>
</reference>
<comment type="subunit">
    <text evidence="3">Interacts with hair keratins.</text>
</comment>
<evidence type="ECO:0000256" key="1">
    <source>
        <dbReference type="ARBA" id="ARBA00003327"/>
    </source>
</evidence>
<organism evidence="4 5">
    <name type="scientific">Theropithecus gelada</name>
    <name type="common">Gelada baboon</name>
    <dbReference type="NCBI Taxonomy" id="9565"/>
    <lineage>
        <taxon>Eukaryota</taxon>
        <taxon>Metazoa</taxon>
        <taxon>Chordata</taxon>
        <taxon>Craniata</taxon>
        <taxon>Vertebrata</taxon>
        <taxon>Euteleostomi</taxon>
        <taxon>Mammalia</taxon>
        <taxon>Eutheria</taxon>
        <taxon>Euarchontoglires</taxon>
        <taxon>Primates</taxon>
        <taxon>Haplorrhini</taxon>
        <taxon>Catarrhini</taxon>
        <taxon>Cercopithecidae</taxon>
        <taxon>Cercopithecinae</taxon>
        <taxon>Theropithecus</taxon>
    </lineage>
</organism>
<evidence type="ECO:0000313" key="5">
    <source>
        <dbReference type="Proteomes" id="UP000694411"/>
    </source>
</evidence>
<evidence type="ECO:0000313" key="4">
    <source>
        <dbReference type="Ensembl" id="ENSTGEP00000034792.1"/>
    </source>
</evidence>